<evidence type="ECO:0000313" key="1">
    <source>
        <dbReference type="EMBL" id="GIY82236.1"/>
    </source>
</evidence>
<reference evidence="1 2" key="1">
    <citation type="submission" date="2021-06" db="EMBL/GenBank/DDBJ databases">
        <title>Caerostris extrusa draft genome.</title>
        <authorList>
            <person name="Kono N."/>
            <person name="Arakawa K."/>
        </authorList>
    </citation>
    <scope>NUCLEOTIDE SEQUENCE [LARGE SCALE GENOMIC DNA]</scope>
</reference>
<organism evidence="1 2">
    <name type="scientific">Caerostris extrusa</name>
    <name type="common">Bark spider</name>
    <name type="synonym">Caerostris bankana</name>
    <dbReference type="NCBI Taxonomy" id="172846"/>
    <lineage>
        <taxon>Eukaryota</taxon>
        <taxon>Metazoa</taxon>
        <taxon>Ecdysozoa</taxon>
        <taxon>Arthropoda</taxon>
        <taxon>Chelicerata</taxon>
        <taxon>Arachnida</taxon>
        <taxon>Araneae</taxon>
        <taxon>Araneomorphae</taxon>
        <taxon>Entelegynae</taxon>
        <taxon>Araneoidea</taxon>
        <taxon>Araneidae</taxon>
        <taxon>Caerostris</taxon>
    </lineage>
</organism>
<name>A0AAV4WH97_CAEEX</name>
<dbReference type="EMBL" id="BPLR01016224">
    <property type="protein sequence ID" value="GIY82236.1"/>
    <property type="molecule type" value="Genomic_DNA"/>
</dbReference>
<keyword evidence="2" id="KW-1185">Reference proteome</keyword>
<accession>A0AAV4WH97</accession>
<protein>
    <submittedName>
        <fullName evidence="1">Uncharacterized protein</fullName>
    </submittedName>
</protein>
<gene>
    <name evidence="1" type="ORF">CEXT_530711</name>
</gene>
<evidence type="ECO:0000313" key="2">
    <source>
        <dbReference type="Proteomes" id="UP001054945"/>
    </source>
</evidence>
<sequence>MDVQSLCKSPETSATNSAFSVLGQIPGATGGNIKQSVFQSGGVCSTIYSANAPETQLIDEVWQWNLSRGTDFMLLEKNTSAFLRNPRSLIMQIETGCRVAVCKSPETSAVSSAFGVLGQIPGATG</sequence>
<proteinExistence type="predicted"/>
<dbReference type="Proteomes" id="UP001054945">
    <property type="component" value="Unassembled WGS sequence"/>
</dbReference>
<comment type="caution">
    <text evidence="1">The sequence shown here is derived from an EMBL/GenBank/DDBJ whole genome shotgun (WGS) entry which is preliminary data.</text>
</comment>
<dbReference type="AlphaFoldDB" id="A0AAV4WH97"/>